<accession>A0A8S3TM75</accession>
<gene>
    <name evidence="1" type="ORF">MEDL_42896</name>
</gene>
<dbReference type="AlphaFoldDB" id="A0A8S3TM75"/>
<reference evidence="1" key="1">
    <citation type="submission" date="2021-03" db="EMBL/GenBank/DDBJ databases">
        <authorList>
            <person name="Bekaert M."/>
        </authorList>
    </citation>
    <scope>NUCLEOTIDE SEQUENCE</scope>
</reference>
<protein>
    <submittedName>
        <fullName evidence="1">Uncharacterized protein</fullName>
    </submittedName>
</protein>
<dbReference type="EMBL" id="CAJPWZ010002044">
    <property type="protein sequence ID" value="CAG2230022.1"/>
    <property type="molecule type" value="Genomic_DNA"/>
</dbReference>
<organism evidence="1 2">
    <name type="scientific">Mytilus edulis</name>
    <name type="common">Blue mussel</name>
    <dbReference type="NCBI Taxonomy" id="6550"/>
    <lineage>
        <taxon>Eukaryota</taxon>
        <taxon>Metazoa</taxon>
        <taxon>Spiralia</taxon>
        <taxon>Lophotrochozoa</taxon>
        <taxon>Mollusca</taxon>
        <taxon>Bivalvia</taxon>
        <taxon>Autobranchia</taxon>
        <taxon>Pteriomorphia</taxon>
        <taxon>Mytilida</taxon>
        <taxon>Mytiloidea</taxon>
        <taxon>Mytilidae</taxon>
        <taxon>Mytilinae</taxon>
        <taxon>Mytilus</taxon>
    </lineage>
</organism>
<keyword evidence="2" id="KW-1185">Reference proteome</keyword>
<sequence length="332" mass="36935">MFSVLLESGYLAAPLDTITSTHGLVVVSSQDWQGKWNNLLTSIANQHSGGDGKDAVEKLYHDIYHKDLSAARRKRQWHHYSSNFDEAFIHSNRDPDYRHVEGYIMINMNQACRVEIMRWIENLAHRHNPHAATTAKPTHAHVHTTAKPTHAHVRTTAKPTPVHVRTTEVYKTHVPTTQDYRTEAPTTRASSSTQATKITVKTTCDAVTFVTALARGTILTNAKAGMCTDGTRSRPEALIMDSCMAPVVAEWSEGVKVMGNCDRIPDYTPIATFDFGTYVEDGTDIAGIITECTPNGFKIAMQLCGHPVDVYEVTSGHPNPRQNADNYHVINW</sequence>
<dbReference type="OrthoDB" id="6099290at2759"/>
<dbReference type="Proteomes" id="UP000683360">
    <property type="component" value="Unassembled WGS sequence"/>
</dbReference>
<name>A0A8S3TM75_MYTED</name>
<evidence type="ECO:0000313" key="1">
    <source>
        <dbReference type="EMBL" id="CAG2230022.1"/>
    </source>
</evidence>
<evidence type="ECO:0000313" key="2">
    <source>
        <dbReference type="Proteomes" id="UP000683360"/>
    </source>
</evidence>
<comment type="caution">
    <text evidence="1">The sequence shown here is derived from an EMBL/GenBank/DDBJ whole genome shotgun (WGS) entry which is preliminary data.</text>
</comment>
<proteinExistence type="predicted"/>